<reference evidence="12" key="3">
    <citation type="submission" date="2020-12" db="UniProtKB">
        <authorList>
            <consortium name="EnsemblPlants"/>
        </authorList>
    </citation>
    <scope>IDENTIFICATION</scope>
</reference>
<dbReference type="KEGG" id="ppp:112290925"/>
<evidence type="ECO:0000256" key="6">
    <source>
        <dbReference type="ARBA" id="ARBA00022837"/>
    </source>
</evidence>
<dbReference type="SMART" id="SM00656">
    <property type="entry name" value="Amb_all"/>
    <property type="match status" value="1"/>
</dbReference>
<evidence type="ECO:0000256" key="8">
    <source>
        <dbReference type="RuleBase" id="RU361123"/>
    </source>
</evidence>
<dbReference type="PANTHER" id="PTHR31683:SF187">
    <property type="entry name" value="PECTATE LYASE 18-RELATED"/>
    <property type="match status" value="1"/>
</dbReference>
<keyword evidence="5 8" id="KW-0732">Signal</keyword>
<dbReference type="InterPro" id="IPR011050">
    <property type="entry name" value="Pectin_lyase_fold/virulence"/>
</dbReference>
<dbReference type="OrthoDB" id="1637350at2759"/>
<evidence type="ECO:0000256" key="5">
    <source>
        <dbReference type="ARBA" id="ARBA00022729"/>
    </source>
</evidence>
<dbReference type="AlphaFoldDB" id="A0A2K1JGS0"/>
<dbReference type="GO" id="GO:0046872">
    <property type="term" value="F:metal ion binding"/>
    <property type="evidence" value="ECO:0007669"/>
    <property type="project" value="UniProtKB-KW"/>
</dbReference>
<dbReference type="Pfam" id="PF00544">
    <property type="entry name" value="Pectate_lyase_4"/>
    <property type="match status" value="1"/>
</dbReference>
<feature type="domain" description="Pectate lyase" evidence="10">
    <location>
        <begin position="239"/>
        <end position="437"/>
    </location>
</feature>
<evidence type="ECO:0000256" key="4">
    <source>
        <dbReference type="ARBA" id="ARBA00022723"/>
    </source>
</evidence>
<dbReference type="InterPro" id="IPR018082">
    <property type="entry name" value="AmbAllergen"/>
</dbReference>
<dbReference type="PaxDb" id="3218-PP1S409_2V6.1"/>
<reference evidence="11 13" key="1">
    <citation type="journal article" date="2008" name="Science">
        <title>The Physcomitrella genome reveals evolutionary insights into the conquest of land by plants.</title>
        <authorList>
            <person name="Rensing S."/>
            <person name="Lang D."/>
            <person name="Zimmer A."/>
            <person name="Terry A."/>
            <person name="Salamov A."/>
            <person name="Shapiro H."/>
            <person name="Nishiyama T."/>
            <person name="Perroud P.-F."/>
            <person name="Lindquist E."/>
            <person name="Kamisugi Y."/>
            <person name="Tanahashi T."/>
            <person name="Sakakibara K."/>
            <person name="Fujita T."/>
            <person name="Oishi K."/>
            <person name="Shin-I T."/>
            <person name="Kuroki Y."/>
            <person name="Toyoda A."/>
            <person name="Suzuki Y."/>
            <person name="Hashimoto A."/>
            <person name="Yamaguchi K."/>
            <person name="Sugano A."/>
            <person name="Kohara Y."/>
            <person name="Fujiyama A."/>
            <person name="Anterola A."/>
            <person name="Aoki S."/>
            <person name="Ashton N."/>
            <person name="Barbazuk W.B."/>
            <person name="Barker E."/>
            <person name="Bennetzen J."/>
            <person name="Bezanilla M."/>
            <person name="Blankenship R."/>
            <person name="Cho S.H."/>
            <person name="Dutcher S."/>
            <person name="Estelle M."/>
            <person name="Fawcett J.A."/>
            <person name="Gundlach H."/>
            <person name="Hanada K."/>
            <person name="Heyl A."/>
            <person name="Hicks K.A."/>
            <person name="Hugh J."/>
            <person name="Lohr M."/>
            <person name="Mayer K."/>
            <person name="Melkozernov A."/>
            <person name="Murata T."/>
            <person name="Nelson D."/>
            <person name="Pils B."/>
            <person name="Prigge M."/>
            <person name="Reiss B."/>
            <person name="Renner T."/>
            <person name="Rombauts S."/>
            <person name="Rushton P."/>
            <person name="Sanderfoot A."/>
            <person name="Schween G."/>
            <person name="Shiu S.-H."/>
            <person name="Stueber K."/>
            <person name="Theodoulou F.L."/>
            <person name="Tu H."/>
            <person name="Van de Peer Y."/>
            <person name="Verrier P.J."/>
            <person name="Waters E."/>
            <person name="Wood A."/>
            <person name="Yang L."/>
            <person name="Cove D."/>
            <person name="Cuming A."/>
            <person name="Hasebe M."/>
            <person name="Lucas S."/>
            <person name="Mishler D.B."/>
            <person name="Reski R."/>
            <person name="Grigoriev I."/>
            <person name="Quatrano R.S."/>
            <person name="Boore J.L."/>
        </authorList>
    </citation>
    <scope>NUCLEOTIDE SEQUENCE [LARGE SCALE GENOMIC DNA]</scope>
    <source>
        <strain evidence="12 13">cv. Gransden 2004</strain>
    </source>
</reference>
<comment type="catalytic activity">
    <reaction evidence="1 8">
        <text>Eliminative cleavage of (1-&gt;4)-alpha-D-galacturonan to give oligosaccharides with 4-deoxy-alpha-D-galact-4-enuronosyl groups at their non-reducing ends.</text>
        <dbReference type="EC" id="4.2.2.2"/>
    </reaction>
</comment>
<gene>
    <name evidence="12" type="primary">LOC112290925</name>
    <name evidence="11" type="ORF">PHYPA_018122</name>
</gene>
<evidence type="ECO:0000256" key="2">
    <source>
        <dbReference type="ARBA" id="ARBA00005220"/>
    </source>
</evidence>
<dbReference type="Gramene" id="Pp3c14_6710V3.1">
    <property type="protein sequence ID" value="Pp3c14_6710V3.1"/>
    <property type="gene ID" value="Pp3c14_6710"/>
</dbReference>
<feature type="region of interest" description="Disordered" evidence="9">
    <location>
        <begin position="42"/>
        <end position="148"/>
    </location>
</feature>
<dbReference type="PRINTS" id="PR00807">
    <property type="entry name" value="AMBALLERGEN"/>
</dbReference>
<organism evidence="11">
    <name type="scientific">Physcomitrium patens</name>
    <name type="common">Spreading-leaved earth moss</name>
    <name type="synonym">Physcomitrella patens</name>
    <dbReference type="NCBI Taxonomy" id="3218"/>
    <lineage>
        <taxon>Eukaryota</taxon>
        <taxon>Viridiplantae</taxon>
        <taxon>Streptophyta</taxon>
        <taxon>Embryophyta</taxon>
        <taxon>Bryophyta</taxon>
        <taxon>Bryophytina</taxon>
        <taxon>Bryopsida</taxon>
        <taxon>Funariidae</taxon>
        <taxon>Funariales</taxon>
        <taxon>Funariaceae</taxon>
        <taxon>Physcomitrium</taxon>
    </lineage>
</organism>
<protein>
    <recommendedName>
        <fullName evidence="3 8">Pectate lyase</fullName>
        <ecNumber evidence="3 8">4.2.2.2</ecNumber>
    </recommendedName>
</protein>
<dbReference type="InterPro" id="IPR002022">
    <property type="entry name" value="Pec_lyase"/>
</dbReference>
<keyword evidence="6 8" id="KW-0106">Calcium</keyword>
<evidence type="ECO:0000256" key="7">
    <source>
        <dbReference type="ARBA" id="ARBA00023239"/>
    </source>
</evidence>
<feature type="compositionally biased region" description="Polar residues" evidence="9">
    <location>
        <begin position="42"/>
        <end position="60"/>
    </location>
</feature>
<evidence type="ECO:0000259" key="10">
    <source>
        <dbReference type="SMART" id="SM00656"/>
    </source>
</evidence>
<dbReference type="UniPathway" id="UPA00545">
    <property type="reaction ID" value="UER00824"/>
</dbReference>
<sequence length="516" mass="55538">MVRLTLSLLGLLLVCARLGYVQSQDDTVGATEPVIFTFADDSTPQSASLAKQNDTFSNIDSPAPALESEEGKPEWTVADESSGDMDSLASESNGNLVGTADDDNTVIPSPTQPAAPEGPSNSTDSKADADGFDMVEGGDDKEFTTEDSDTEETSFAARHSCQTGNPVDDCWRCDRNWASNRQRLASCAVGFGRNAIGGRNGRIYVVTSSRDDNPANPSPGTLRYAVTRPGPLWIIFAYSMTIKLKNELMITSYKTIDGRGVDVHIAGGAGFTLQFISNVIIHGIAIHDIKPTGPARIMTSTSHVGNRGRADGDAISIFTSKNIWVDHCYLARAADGLVDVVRGSTAVSVTNCYFTQHNKVMLLGAHPQDYIDRNMYVTVAYNIFGPGLIQRLPRVRFGNVHVLNNDYTSGWGIYAIAGSEGPTILSQGNVFNSYKGSKQVTKRIDDGGSTMGGPKNWNWRSEGDKFLDGAFFTSVPMKWSAQSYSKTVSCSARPASMVERMVKGAGPLSCRRGAVC</sequence>
<feature type="chain" id="PRO_5043074840" description="Pectate lyase" evidence="8">
    <location>
        <begin position="24"/>
        <end position="516"/>
    </location>
</feature>
<evidence type="ECO:0000256" key="9">
    <source>
        <dbReference type="SAM" id="MobiDB-lite"/>
    </source>
</evidence>
<keyword evidence="13" id="KW-1185">Reference proteome</keyword>
<comment type="cofactor">
    <cofactor evidence="8">
        <name>Ca(2+)</name>
        <dbReference type="ChEBI" id="CHEBI:29108"/>
    </cofactor>
    <text evidence="8">Binds 1 Ca(2+) ion. Required for its activity.</text>
</comment>
<dbReference type="Gene3D" id="2.160.20.10">
    <property type="entry name" value="Single-stranded right-handed beta-helix, Pectin lyase-like"/>
    <property type="match status" value="1"/>
</dbReference>
<comment type="similarity">
    <text evidence="8">Belongs to the polysaccharide lyase 1 family.</text>
</comment>
<dbReference type="EnsemblPlants" id="Pp3c14_6710V3.1">
    <property type="protein sequence ID" value="Pp3c14_6710V3.1"/>
    <property type="gene ID" value="Pp3c14_6710"/>
</dbReference>
<dbReference type="SUPFAM" id="SSF51126">
    <property type="entry name" value="Pectin lyase-like"/>
    <property type="match status" value="1"/>
</dbReference>
<evidence type="ECO:0000256" key="3">
    <source>
        <dbReference type="ARBA" id="ARBA00012272"/>
    </source>
</evidence>
<dbReference type="EnsemblPlants" id="Pp3c14_6710V3.2">
    <property type="protein sequence ID" value="Pp3c14_6710V3.2"/>
    <property type="gene ID" value="Pp3c14_6710"/>
</dbReference>
<evidence type="ECO:0000313" key="13">
    <source>
        <dbReference type="Proteomes" id="UP000006727"/>
    </source>
</evidence>
<dbReference type="InterPro" id="IPR045032">
    <property type="entry name" value="PEL"/>
</dbReference>
<dbReference type="GO" id="GO:0045490">
    <property type="term" value="P:pectin catabolic process"/>
    <property type="evidence" value="ECO:0007669"/>
    <property type="project" value="UniProtKB-UniPathway"/>
</dbReference>
<dbReference type="EC" id="4.2.2.2" evidence="3 8"/>
<comment type="pathway">
    <text evidence="2 8">Glycan metabolism; pectin degradation; 2-dehydro-3-deoxy-D-gluconate from pectin: step 2/5.</text>
</comment>
<dbReference type="PANTHER" id="PTHR31683">
    <property type="entry name" value="PECTATE LYASE 18-RELATED"/>
    <property type="match status" value="1"/>
</dbReference>
<dbReference type="STRING" id="3218.A0A2K1JGS0"/>
<keyword evidence="4 8" id="KW-0479">Metal-binding</keyword>
<name>A0A2K1JGS0_PHYPA</name>
<dbReference type="OMA" id="EACITIQ"/>
<evidence type="ECO:0000256" key="1">
    <source>
        <dbReference type="ARBA" id="ARBA00000695"/>
    </source>
</evidence>
<dbReference type="GeneID" id="112290925"/>
<dbReference type="Proteomes" id="UP000006727">
    <property type="component" value="Chromosome 14"/>
</dbReference>
<evidence type="ECO:0000313" key="12">
    <source>
        <dbReference type="EnsemblPlants" id="Pp3c14_6710V3.1"/>
    </source>
</evidence>
<dbReference type="EMBL" id="ABEU02000014">
    <property type="protein sequence ID" value="PNR40719.1"/>
    <property type="molecule type" value="Genomic_DNA"/>
</dbReference>
<reference evidence="11 13" key="2">
    <citation type="journal article" date="2018" name="Plant J.">
        <title>The Physcomitrella patens chromosome-scale assembly reveals moss genome structure and evolution.</title>
        <authorList>
            <person name="Lang D."/>
            <person name="Ullrich K.K."/>
            <person name="Murat F."/>
            <person name="Fuchs J."/>
            <person name="Jenkins J."/>
            <person name="Haas F.B."/>
            <person name="Piednoel M."/>
            <person name="Gundlach H."/>
            <person name="Van Bel M."/>
            <person name="Meyberg R."/>
            <person name="Vives C."/>
            <person name="Morata J."/>
            <person name="Symeonidi A."/>
            <person name="Hiss M."/>
            <person name="Muchero W."/>
            <person name="Kamisugi Y."/>
            <person name="Saleh O."/>
            <person name="Blanc G."/>
            <person name="Decker E.L."/>
            <person name="van Gessel N."/>
            <person name="Grimwood J."/>
            <person name="Hayes R.D."/>
            <person name="Graham S.W."/>
            <person name="Gunter L.E."/>
            <person name="McDaniel S.F."/>
            <person name="Hoernstein S.N.W."/>
            <person name="Larsson A."/>
            <person name="Li F.W."/>
            <person name="Perroud P.F."/>
            <person name="Phillips J."/>
            <person name="Ranjan P."/>
            <person name="Rokshar D.S."/>
            <person name="Rothfels C.J."/>
            <person name="Schneider L."/>
            <person name="Shu S."/>
            <person name="Stevenson D.W."/>
            <person name="Thummler F."/>
            <person name="Tillich M."/>
            <person name="Villarreal Aguilar J.C."/>
            <person name="Widiez T."/>
            <person name="Wong G.K."/>
            <person name="Wymore A."/>
            <person name="Zhang Y."/>
            <person name="Zimmer A.D."/>
            <person name="Quatrano R.S."/>
            <person name="Mayer K.F.X."/>
            <person name="Goodstein D."/>
            <person name="Casacuberta J.M."/>
            <person name="Vandepoele K."/>
            <person name="Reski R."/>
            <person name="Cuming A.C."/>
            <person name="Tuskan G.A."/>
            <person name="Maumus F."/>
            <person name="Salse J."/>
            <person name="Schmutz J."/>
            <person name="Rensing S.A."/>
        </authorList>
    </citation>
    <scope>NUCLEOTIDE SEQUENCE [LARGE SCALE GENOMIC DNA]</scope>
    <source>
        <strain evidence="12 13">cv. Gransden 2004</strain>
    </source>
</reference>
<dbReference type="RefSeq" id="XP_024393531.1">
    <property type="nucleotide sequence ID" value="XM_024537763.2"/>
</dbReference>
<dbReference type="GO" id="GO:0030570">
    <property type="term" value="F:pectate lyase activity"/>
    <property type="evidence" value="ECO:0000318"/>
    <property type="project" value="GO_Central"/>
</dbReference>
<evidence type="ECO:0000313" key="11">
    <source>
        <dbReference type="EMBL" id="PNR40719.1"/>
    </source>
</evidence>
<accession>A0A2K1JGS0</accession>
<keyword evidence="7 8" id="KW-0456">Lyase</keyword>
<dbReference type="Gramene" id="Pp3c14_6710V3.2">
    <property type="protein sequence ID" value="Pp3c14_6710V3.2"/>
    <property type="gene ID" value="Pp3c14_6710"/>
</dbReference>
<proteinExistence type="inferred from homology"/>
<dbReference type="InterPro" id="IPR012334">
    <property type="entry name" value="Pectin_lyas_fold"/>
</dbReference>
<feature type="signal peptide" evidence="8">
    <location>
        <begin position="1"/>
        <end position="23"/>
    </location>
</feature>